<dbReference type="CDD" id="cd11063">
    <property type="entry name" value="CYP52"/>
    <property type="match status" value="1"/>
</dbReference>
<dbReference type="InterPro" id="IPR002974">
    <property type="entry name" value="Cyt_P450_E_CYP52_ascomycetes"/>
</dbReference>
<dbReference type="PRINTS" id="PR00385">
    <property type="entry name" value="P450"/>
</dbReference>
<dbReference type="CDD" id="cd12148">
    <property type="entry name" value="fungal_TF_MHR"/>
    <property type="match status" value="1"/>
</dbReference>
<dbReference type="SUPFAM" id="SSF103473">
    <property type="entry name" value="MFS general substrate transporter"/>
    <property type="match status" value="1"/>
</dbReference>
<evidence type="ECO:0000259" key="15">
    <source>
        <dbReference type="PROSITE" id="PS50850"/>
    </source>
</evidence>
<dbReference type="InterPro" id="IPR011701">
    <property type="entry name" value="MFS"/>
</dbReference>
<dbReference type="InterPro" id="IPR036259">
    <property type="entry name" value="MFS_trans_sf"/>
</dbReference>
<dbReference type="VEuPathDB" id="FungiDB:AO090026000091"/>
<dbReference type="GO" id="GO:0008270">
    <property type="term" value="F:zinc ion binding"/>
    <property type="evidence" value="ECO:0007669"/>
    <property type="project" value="InterPro"/>
</dbReference>
<dbReference type="GO" id="GO:0006351">
    <property type="term" value="P:DNA-templated transcription"/>
    <property type="evidence" value="ECO:0007669"/>
    <property type="project" value="InterPro"/>
</dbReference>
<dbReference type="OrthoDB" id="1470350at2759"/>
<dbReference type="Gene3D" id="1.20.1250.20">
    <property type="entry name" value="MFS general substrate transporter like domains"/>
    <property type="match status" value="2"/>
</dbReference>
<proteinExistence type="inferred from homology"/>
<dbReference type="InterPro" id="IPR017972">
    <property type="entry name" value="Cyt_P450_CS"/>
</dbReference>
<feature type="transmembrane region" description="Helical" evidence="14">
    <location>
        <begin position="150"/>
        <end position="173"/>
    </location>
</feature>
<dbReference type="FunFam" id="1.20.1250.20:FF:000286">
    <property type="entry name" value="MFS efflux transporter"/>
    <property type="match status" value="1"/>
</dbReference>
<evidence type="ECO:0000256" key="2">
    <source>
        <dbReference type="ARBA" id="ARBA00004141"/>
    </source>
</evidence>
<feature type="binding site" description="axial binding residue" evidence="12">
    <location>
        <position position="1451"/>
    </location>
    <ligand>
        <name>heme</name>
        <dbReference type="ChEBI" id="CHEBI:30413"/>
    </ligand>
    <ligandPart>
        <name>Fe</name>
        <dbReference type="ChEBI" id="CHEBI:18248"/>
    </ligandPart>
</feature>
<evidence type="ECO:0000256" key="1">
    <source>
        <dbReference type="ARBA" id="ARBA00001971"/>
    </source>
</evidence>
<dbReference type="GO" id="GO:0022857">
    <property type="term" value="F:transmembrane transporter activity"/>
    <property type="evidence" value="ECO:0007669"/>
    <property type="project" value="InterPro"/>
</dbReference>
<evidence type="ECO:0000256" key="5">
    <source>
        <dbReference type="ARBA" id="ARBA00022723"/>
    </source>
</evidence>
<feature type="domain" description="Major facilitator superfamily (MFS) profile" evidence="15">
    <location>
        <begin position="61"/>
        <end position="444"/>
    </location>
</feature>
<dbReference type="InterPro" id="IPR020846">
    <property type="entry name" value="MFS_dom"/>
</dbReference>
<dbReference type="InterPro" id="IPR002402">
    <property type="entry name" value="Cyt_P450_E_grp-II"/>
</dbReference>
<dbReference type="Gene3D" id="1.10.630.10">
    <property type="entry name" value="Cytochrome P450"/>
    <property type="match status" value="1"/>
</dbReference>
<keyword evidence="5 12" id="KW-0479">Metal-binding</keyword>
<dbReference type="InterPro" id="IPR036396">
    <property type="entry name" value="Cyt_P450_sf"/>
</dbReference>
<keyword evidence="14" id="KW-0472">Membrane</keyword>
<dbReference type="InterPro" id="IPR007219">
    <property type="entry name" value="XnlR_reg_dom"/>
</dbReference>
<feature type="transmembrane region" description="Helical" evidence="14">
    <location>
        <begin position="216"/>
        <end position="235"/>
    </location>
</feature>
<keyword evidence="11" id="KW-0539">Nucleus</keyword>
<dbReference type="PRINTS" id="PR00464">
    <property type="entry name" value="EP450II"/>
</dbReference>
<keyword evidence="4 12" id="KW-0349">Heme</keyword>
<evidence type="ECO:0000256" key="3">
    <source>
        <dbReference type="ARBA" id="ARBA00010617"/>
    </source>
</evidence>
<dbReference type="PRINTS" id="PR01239">
    <property type="entry name" value="EP450IICYP52"/>
</dbReference>
<comment type="caution">
    <text evidence="16">The sequence shown here is derived from an EMBL/GenBank/DDBJ whole genome shotgun (WGS) entry which is preliminary data.</text>
</comment>
<dbReference type="Pfam" id="PF00067">
    <property type="entry name" value="p450"/>
    <property type="match status" value="1"/>
</dbReference>
<comment type="cofactor">
    <cofactor evidence="1 12">
        <name>heme</name>
        <dbReference type="ChEBI" id="CHEBI:30413"/>
    </cofactor>
</comment>
<dbReference type="VEuPathDB" id="FungiDB:AO090026000094"/>
<feature type="transmembrane region" description="Helical" evidence="14">
    <location>
        <begin position="815"/>
        <end position="834"/>
    </location>
</feature>
<keyword evidence="9" id="KW-0503">Monooxygenase</keyword>
<dbReference type="GO" id="GO:0003677">
    <property type="term" value="F:DNA binding"/>
    <property type="evidence" value="ECO:0007669"/>
    <property type="project" value="InterPro"/>
</dbReference>
<keyword evidence="8" id="KW-0805">Transcription regulation</keyword>
<evidence type="ECO:0000256" key="6">
    <source>
        <dbReference type="ARBA" id="ARBA00023002"/>
    </source>
</evidence>
<keyword evidence="7 12" id="KW-0408">Iron</keyword>
<dbReference type="Proteomes" id="UP000190312">
    <property type="component" value="Unassembled WGS sequence"/>
</dbReference>
<feature type="region of interest" description="Disordered" evidence="13">
    <location>
        <begin position="1"/>
        <end position="39"/>
    </location>
</feature>
<evidence type="ECO:0000313" key="17">
    <source>
        <dbReference type="Proteomes" id="UP000190312"/>
    </source>
</evidence>
<feature type="transmembrane region" description="Helical" evidence="14">
    <location>
        <begin position="126"/>
        <end position="144"/>
    </location>
</feature>
<feature type="transmembrane region" description="Helical" evidence="14">
    <location>
        <begin position="360"/>
        <end position="382"/>
    </location>
</feature>
<gene>
    <name evidence="16" type="ORF">OAory_01037340</name>
</gene>
<evidence type="ECO:0000256" key="7">
    <source>
        <dbReference type="ARBA" id="ARBA00023004"/>
    </source>
</evidence>
<keyword evidence="6" id="KW-0560">Oxidoreductase</keyword>
<dbReference type="VEuPathDB" id="FungiDB:AO090026000093"/>
<evidence type="ECO:0000256" key="11">
    <source>
        <dbReference type="ARBA" id="ARBA00023242"/>
    </source>
</evidence>
<evidence type="ECO:0000256" key="13">
    <source>
        <dbReference type="SAM" id="MobiDB-lite"/>
    </source>
</evidence>
<dbReference type="PANTHER" id="PTHR24287:SF1">
    <property type="entry name" value="P450, PUTATIVE (EUROFUNG)-RELATED"/>
    <property type="match status" value="1"/>
</dbReference>
<feature type="transmembrane region" description="Helical" evidence="14">
    <location>
        <begin position="94"/>
        <end position="114"/>
    </location>
</feature>
<accession>A0A1S9E1A9</accession>
<dbReference type="eggNOG" id="KOG0157">
    <property type="taxonomic scope" value="Eukaryota"/>
</dbReference>
<feature type="transmembrane region" description="Helical" evidence="14">
    <location>
        <begin position="311"/>
        <end position="328"/>
    </location>
</feature>
<dbReference type="GO" id="GO:0020037">
    <property type="term" value="F:heme binding"/>
    <property type="evidence" value="ECO:0007669"/>
    <property type="project" value="InterPro"/>
</dbReference>
<evidence type="ECO:0000313" key="16">
    <source>
        <dbReference type="EMBL" id="OOO15139.1"/>
    </source>
</evidence>
<dbReference type="FunFam" id="1.20.1250.20:FF:000308">
    <property type="entry name" value="MFS efflux transporter"/>
    <property type="match status" value="1"/>
</dbReference>
<name>A0A1S9E1A9_ASPOZ</name>
<evidence type="ECO:0000256" key="14">
    <source>
        <dbReference type="SAM" id="Phobius"/>
    </source>
</evidence>
<dbReference type="GO" id="GO:0016712">
    <property type="term" value="F:oxidoreductase activity, acting on paired donors, with incorporation or reduction of molecular oxygen, reduced flavin or flavoprotein as one donor, and incorporation of one atom of oxygen"/>
    <property type="evidence" value="ECO:0007669"/>
    <property type="project" value="InterPro"/>
</dbReference>
<feature type="transmembrane region" description="Helical" evidence="14">
    <location>
        <begin position="185"/>
        <end position="210"/>
    </location>
</feature>
<evidence type="ECO:0000256" key="12">
    <source>
        <dbReference type="PIRSR" id="PIRSR602402-1"/>
    </source>
</evidence>
<feature type="transmembrane region" description="Helical" evidence="14">
    <location>
        <begin position="269"/>
        <end position="291"/>
    </location>
</feature>
<dbReference type="InterPro" id="IPR047146">
    <property type="entry name" value="Cyt_P450_E_CYP52_fungi"/>
</dbReference>
<dbReference type="GO" id="GO:0005506">
    <property type="term" value="F:iron ion binding"/>
    <property type="evidence" value="ECO:0007669"/>
    <property type="project" value="InterPro"/>
</dbReference>
<comment type="similarity">
    <text evidence="3">Belongs to the cytochrome P450 family.</text>
</comment>
<evidence type="ECO:0000256" key="10">
    <source>
        <dbReference type="ARBA" id="ARBA00023163"/>
    </source>
</evidence>
<dbReference type="Pfam" id="PF07690">
    <property type="entry name" value="MFS_1"/>
    <property type="match status" value="1"/>
</dbReference>
<evidence type="ECO:0000256" key="8">
    <source>
        <dbReference type="ARBA" id="ARBA00023015"/>
    </source>
</evidence>
<evidence type="ECO:0000256" key="4">
    <source>
        <dbReference type="ARBA" id="ARBA00022617"/>
    </source>
</evidence>
<sequence>MAETETISTNPNLPRPPSISSDNTIHVASVPAGPGSEDDTPPLHAVNVALRWNGSKTMIWRVLATFWCALVMGSNDAAYGAIIPYLEVSYDKSYTIISLVFLSPFLGYTVSAVVSNLIHQRFGRRGVAFIGPACHLLAFAVISSNPPFPVLVIMYIFVGLGSGIQNAGWNVWISSLANSHEVLGCFHGFYGVGATVSPLIATTLITKAGWHWNSCYYLLMGAAALELVNATSAFWTETGSKYRQDNPSSPGSNGSRSPNQTRLSLTYRVTWICAIFLFLYGGCEVAIGGWIVVFMTSIRHGTPFASGMAETGFWLGITLGRFILGFVSPRIGERLSIIVYIVLAIVLELIFWLVPKFIVSAVAVALVGFFLGTIFPGVVVVATRMLPKHLHVAAIGFAAAFSMGGGAVFPFMIGAIAQAKGVAVLQPILLAISNLAFFSEKKIQSLTQKLENSRLKELVDSIEALIEDRVTARGATSISPVTFKKPPGSTRISLELTRAYVDVYFKRIHPMYPFLDRQSFEETAFSATLAQTLEGTPAFSALYHAVLALGCQYHDGGSFDPGKGKAWKFFQMSLGLMVDILVPRESLLSLQALTAMSIFAMNTCCLQIDEILIMEAARMAHALRYHRAICSREQQVWCLRTFWVIYGMEKQLAFQNRENSLIADYNVGCPIPETPEASFGSYNWFLSSIRFARITSQAYELLFSITATQSSTESYYTRIDHVHERLEKWRLTVPDGFRPGESCSPQTFTEPVSKMVALQTHYSYHSMVIALARLTLQIGSDDGVRQEDSRRSLMASARRIIELTQYIDKAPHTPLFILAIMPLVALFLLFDFVIHNPTHPETKTSLAMLDIVSGHFALVEHASNGSLPCSLASEFAHIARQHVRDVNGGRGLGEIMDATLTPAQRPFRGHIKTGSGVVSNAQLPVALEHNAPDNQQPHVELSGELEPYKHTESVGESADSLYYPAMDASFDFGSDPLLPGIDLRTLFGSVMPSGFDSPEDASNFGPYLRKEAFLKVLTGLLVVDKASEVGFKKRHGCLPPPRDHHKDPVLGLDEVRSMLRVFREDYLMEYTLEKYRRHGNTFATSVLGDDDIFTAETENIKTILAVKFKQFDLGETRRRTFHPLLGDGIFAADGPQWEHSRTLLRPSFTRTQIAATDLHERHIQRLISRIPRDGSTVDLQELFFNLTLDTATEFLFGESVESLRLGSSAGSSSFAHHFNVAQDEIAFSMVIAPFDQLIFRPRFRESVREARGYVGNFVKKAIEYRHSLDAEKHAGDTTDSQSRYVFLEELAKETDNPSDITDQILNILLAGRDTTASLLSMVFYNLARRPDIWDLLRSEVATLDGKCPSFEELKQLKYLSWVINETLRLYPVVPSNSRTANEDTFLPVGGGPDGKSPVFVAKGQRVAYDVYVMHRRHDIFGPDAEEFRPERWETIRPGWGYLPFNGGPRICLGQQFALTEASYTTVRIVQSFKEITSRDPEPYRERLALTLASRHGTKVAMVPA</sequence>
<dbReference type="EMBL" id="MKZY01000001">
    <property type="protein sequence ID" value="OOO15139.1"/>
    <property type="molecule type" value="Genomic_DNA"/>
</dbReference>
<dbReference type="PANTHER" id="PTHR24287">
    <property type="entry name" value="P450, PUTATIVE (EUROFUNG)-RELATED"/>
    <property type="match status" value="1"/>
</dbReference>
<organism evidence="16 17">
    <name type="scientific">Aspergillus oryzae</name>
    <name type="common">Yellow koji mold</name>
    <dbReference type="NCBI Taxonomy" id="5062"/>
    <lineage>
        <taxon>Eukaryota</taxon>
        <taxon>Fungi</taxon>
        <taxon>Dikarya</taxon>
        <taxon>Ascomycota</taxon>
        <taxon>Pezizomycotina</taxon>
        <taxon>Eurotiomycetes</taxon>
        <taxon>Eurotiomycetidae</taxon>
        <taxon>Eurotiales</taxon>
        <taxon>Aspergillaceae</taxon>
        <taxon>Aspergillus</taxon>
        <taxon>Aspergillus subgen. Circumdati</taxon>
    </lineage>
</organism>
<dbReference type="GO" id="GO:0016020">
    <property type="term" value="C:membrane"/>
    <property type="evidence" value="ECO:0007669"/>
    <property type="project" value="UniProtKB-SubCell"/>
</dbReference>
<feature type="transmembrane region" description="Helical" evidence="14">
    <location>
        <begin position="335"/>
        <end position="354"/>
    </location>
</feature>
<keyword evidence="14" id="KW-0812">Transmembrane</keyword>
<keyword evidence="14" id="KW-1133">Transmembrane helix</keyword>
<evidence type="ECO:0000256" key="9">
    <source>
        <dbReference type="ARBA" id="ARBA00023033"/>
    </source>
</evidence>
<feature type="transmembrane region" description="Helical" evidence="14">
    <location>
        <begin position="59"/>
        <end position="82"/>
    </location>
</feature>
<feature type="transmembrane region" description="Helical" evidence="14">
    <location>
        <begin position="422"/>
        <end position="439"/>
    </location>
</feature>
<comment type="subcellular location">
    <subcellularLocation>
        <location evidence="2">Membrane</location>
        <topology evidence="2">Multi-pass membrane protein</topology>
    </subcellularLocation>
</comment>
<dbReference type="InterPro" id="IPR001128">
    <property type="entry name" value="Cyt_P450"/>
</dbReference>
<dbReference type="Pfam" id="PF04082">
    <property type="entry name" value="Fungal_trans"/>
    <property type="match status" value="1"/>
</dbReference>
<dbReference type="SUPFAM" id="SSF48264">
    <property type="entry name" value="Cytochrome P450"/>
    <property type="match status" value="1"/>
</dbReference>
<protein>
    <submittedName>
        <fullName evidence="16">Cytochrome P450</fullName>
    </submittedName>
</protein>
<feature type="transmembrane region" description="Helical" evidence="14">
    <location>
        <begin position="394"/>
        <end position="416"/>
    </location>
</feature>
<reference evidence="16 17" key="1">
    <citation type="submission" date="2016-10" db="EMBL/GenBank/DDBJ databases">
        <title>Genome sequencing of Aspergillus oryzae BCC7051.</title>
        <authorList>
            <person name="Thammarongtham C."/>
            <person name="Vorapreeda T."/>
            <person name="Nookaew I."/>
            <person name="Srisuk T."/>
            <person name="Land M."/>
            <person name="Jeennor S."/>
            <person name="Laoteng K."/>
        </authorList>
    </citation>
    <scope>NUCLEOTIDE SEQUENCE [LARGE SCALE GENOMIC DNA]</scope>
    <source>
        <strain evidence="16 17">BCC7051</strain>
    </source>
</reference>
<dbReference type="PROSITE" id="PS00086">
    <property type="entry name" value="CYTOCHROME_P450"/>
    <property type="match status" value="1"/>
</dbReference>
<dbReference type="PROSITE" id="PS50850">
    <property type="entry name" value="MFS"/>
    <property type="match status" value="1"/>
</dbReference>
<keyword evidence="10" id="KW-0804">Transcription</keyword>
<feature type="compositionally biased region" description="Polar residues" evidence="13">
    <location>
        <begin position="1"/>
        <end position="26"/>
    </location>
</feature>